<dbReference type="Proteomes" id="UP000267804">
    <property type="component" value="Chromosome"/>
</dbReference>
<proteinExistence type="predicted"/>
<dbReference type="KEGG" id="mtua:CSH63_21990"/>
<reference evidence="1 2" key="1">
    <citation type="submission" date="2017-10" db="EMBL/GenBank/DDBJ databases">
        <title>Integration of genomic and chemical information greatly accelerates assignment of the full stereostructure of myelolactone, a potent inhibitor of myeloma from a marine-derived Micromonospora.</title>
        <authorList>
            <person name="Kim M.C."/>
            <person name="Machado H."/>
            <person name="Jensen P.R."/>
            <person name="Fenical W."/>
        </authorList>
    </citation>
    <scope>NUCLEOTIDE SEQUENCE [LARGE SCALE GENOMIC DNA]</scope>
    <source>
        <strain evidence="1 2">CNY-010</strain>
    </source>
</reference>
<accession>A0A386WQC6</accession>
<organism evidence="1 2">
    <name type="scientific">Micromonospora tulbaghiae</name>
    <dbReference type="NCBI Taxonomy" id="479978"/>
    <lineage>
        <taxon>Bacteria</taxon>
        <taxon>Bacillati</taxon>
        <taxon>Actinomycetota</taxon>
        <taxon>Actinomycetes</taxon>
        <taxon>Micromonosporales</taxon>
        <taxon>Micromonosporaceae</taxon>
        <taxon>Micromonospora</taxon>
    </lineage>
</organism>
<gene>
    <name evidence="1" type="ORF">CSH63_21990</name>
</gene>
<sequence>MLVACLLAVHVRGGILRLTNIAPAVRRQLFAAGLLGLLDRDAIGGEFVDFCVWPCGVVEVVSW</sequence>
<evidence type="ECO:0000313" key="1">
    <source>
        <dbReference type="EMBL" id="AYF30072.1"/>
    </source>
</evidence>
<evidence type="ECO:0000313" key="2">
    <source>
        <dbReference type="Proteomes" id="UP000267804"/>
    </source>
</evidence>
<name>A0A386WQC6_9ACTN</name>
<dbReference type="EMBL" id="CP024087">
    <property type="protein sequence ID" value="AYF30072.1"/>
    <property type="molecule type" value="Genomic_DNA"/>
</dbReference>
<dbReference type="AlphaFoldDB" id="A0A386WQC6"/>
<protein>
    <submittedName>
        <fullName evidence="1">Uncharacterized protein</fullName>
    </submittedName>
</protein>